<organism evidence="2 4">
    <name type="scientific">Flavobacterium lindanitolerans</name>
    <dbReference type="NCBI Taxonomy" id="428988"/>
    <lineage>
        <taxon>Bacteria</taxon>
        <taxon>Pseudomonadati</taxon>
        <taxon>Bacteroidota</taxon>
        <taxon>Flavobacteriia</taxon>
        <taxon>Flavobacteriales</taxon>
        <taxon>Flavobacteriaceae</taxon>
        <taxon>Flavobacterium</taxon>
    </lineage>
</organism>
<evidence type="ECO:0000313" key="2">
    <source>
        <dbReference type="EMBL" id="RLJ23954.1"/>
    </source>
</evidence>
<dbReference type="EMBL" id="RCCB01000013">
    <property type="protein sequence ID" value="RLJ23954.1"/>
    <property type="molecule type" value="Genomic_DNA"/>
</dbReference>
<name>A0A497UBP4_9FLAO</name>
<dbReference type="EMBL" id="PJND01000009">
    <property type="protein sequence ID" value="PKW20511.1"/>
    <property type="molecule type" value="Genomic_DNA"/>
</dbReference>
<keyword evidence="3" id="KW-1185">Reference proteome</keyword>
<evidence type="ECO:0000313" key="3">
    <source>
        <dbReference type="Proteomes" id="UP000233767"/>
    </source>
</evidence>
<proteinExistence type="predicted"/>
<evidence type="ECO:0000313" key="4">
    <source>
        <dbReference type="Proteomes" id="UP000275027"/>
    </source>
</evidence>
<protein>
    <recommendedName>
        <fullName evidence="5">Secreted protein</fullName>
    </recommendedName>
</protein>
<dbReference type="RefSeq" id="WP_056073589.1">
    <property type="nucleotide sequence ID" value="NZ_CALHAS010000010.1"/>
</dbReference>
<dbReference type="AlphaFoldDB" id="A0A497UBP4"/>
<evidence type="ECO:0000313" key="1">
    <source>
        <dbReference type="EMBL" id="PKW20511.1"/>
    </source>
</evidence>
<evidence type="ECO:0008006" key="5">
    <source>
        <dbReference type="Google" id="ProtNLM"/>
    </source>
</evidence>
<reference evidence="1 3" key="1">
    <citation type="submission" date="2017-12" db="EMBL/GenBank/DDBJ databases">
        <title>Genomic Encyclopedia of Type Strains, Phase III (KMG-III): the genomes of soil and plant-associated and newly described type strains.</title>
        <authorList>
            <person name="Whitman W."/>
        </authorList>
    </citation>
    <scope>NUCLEOTIDE SEQUENCE [LARGE SCALE GENOMIC DNA]</scope>
    <source>
        <strain evidence="1 3">IP-10</strain>
    </source>
</reference>
<dbReference type="Proteomes" id="UP000233767">
    <property type="component" value="Unassembled WGS sequence"/>
</dbReference>
<dbReference type="Proteomes" id="UP000275027">
    <property type="component" value="Unassembled WGS sequence"/>
</dbReference>
<comment type="caution">
    <text evidence="2">The sequence shown here is derived from an EMBL/GenBank/DDBJ whole genome shotgun (WGS) entry which is preliminary data.</text>
</comment>
<gene>
    <name evidence="1" type="ORF">B0G92_2657</name>
    <name evidence="2" type="ORF">CLV50_2667</name>
</gene>
<reference evidence="2 4" key="2">
    <citation type="submission" date="2018-10" db="EMBL/GenBank/DDBJ databases">
        <title>Genomic Encyclopedia of Archaeal and Bacterial Type Strains, Phase II (KMG-II): from individual species to whole genera.</title>
        <authorList>
            <person name="Goeker M."/>
        </authorList>
    </citation>
    <scope>NUCLEOTIDE SEQUENCE [LARGE SCALE GENOMIC DNA]</scope>
    <source>
        <strain evidence="2 4">DSM 21886</strain>
    </source>
</reference>
<accession>A0A497UBP4</accession>
<sequence length="229" mass="25041">MNFAETVYQKVSMKSVALLFIVFFTAQMYAQVDYNKSISIPSANTNSTMSIPSTESNTTVDPNFGFTIPKSLPKSDKYKVGGTDTVNFGQGSEQFANPGDKYTKELNKKSGGESQVAVKGNQYFGDFKNNGEYVNIVFRDHGAPDGDMIKISVNDVVVVASVTLTTDFRTLKLPLKPGFNRVDFEALNQGTSGPNTAEFHVFDDKGNLVVANRWNLATGFKATAIIVKE</sequence>